<comment type="caution">
    <text evidence="1">The sequence shown here is derived from an EMBL/GenBank/DDBJ whole genome shotgun (WGS) entry which is preliminary data.</text>
</comment>
<reference evidence="1" key="1">
    <citation type="journal article" date="2021" name="bioRxiv">
        <title>Whole Genome Assembly and Annotation of Northern Wild Rice, Zizania palustris L., Supports a Whole Genome Duplication in the Zizania Genus.</title>
        <authorList>
            <person name="Haas M."/>
            <person name="Kono T."/>
            <person name="Macchietto M."/>
            <person name="Millas R."/>
            <person name="McGilp L."/>
            <person name="Shao M."/>
            <person name="Duquette J."/>
            <person name="Hirsch C.N."/>
            <person name="Kimball J."/>
        </authorList>
    </citation>
    <scope>NUCLEOTIDE SEQUENCE</scope>
    <source>
        <tissue evidence="1">Fresh leaf tissue</tissue>
    </source>
</reference>
<dbReference type="InterPro" id="IPR050874">
    <property type="entry name" value="Diverse_PLD-related"/>
</dbReference>
<name>A0A8J5VWP6_ZIZPA</name>
<dbReference type="PANTHER" id="PTHR10185:SF17">
    <property type="entry name" value="GM01519P-RELATED"/>
    <property type="match status" value="1"/>
</dbReference>
<proteinExistence type="predicted"/>
<evidence type="ECO:0000313" key="1">
    <source>
        <dbReference type="EMBL" id="KAG8075121.1"/>
    </source>
</evidence>
<dbReference type="EMBL" id="JAAALK010000283">
    <property type="protein sequence ID" value="KAG8075121.1"/>
    <property type="molecule type" value="Genomic_DNA"/>
</dbReference>
<dbReference type="Proteomes" id="UP000729402">
    <property type="component" value="Unassembled WGS sequence"/>
</dbReference>
<dbReference type="AlphaFoldDB" id="A0A8J5VWP6"/>
<dbReference type="PANTHER" id="PTHR10185">
    <property type="entry name" value="PHOSPHOLIPASE D - RELATED"/>
    <property type="match status" value="1"/>
</dbReference>
<organism evidence="1 2">
    <name type="scientific">Zizania palustris</name>
    <name type="common">Northern wild rice</name>
    <dbReference type="NCBI Taxonomy" id="103762"/>
    <lineage>
        <taxon>Eukaryota</taxon>
        <taxon>Viridiplantae</taxon>
        <taxon>Streptophyta</taxon>
        <taxon>Embryophyta</taxon>
        <taxon>Tracheophyta</taxon>
        <taxon>Spermatophyta</taxon>
        <taxon>Magnoliopsida</taxon>
        <taxon>Liliopsida</taxon>
        <taxon>Poales</taxon>
        <taxon>Poaceae</taxon>
        <taxon>BOP clade</taxon>
        <taxon>Oryzoideae</taxon>
        <taxon>Oryzeae</taxon>
        <taxon>Zizaniinae</taxon>
        <taxon>Zizania</taxon>
    </lineage>
</organism>
<keyword evidence="2" id="KW-1185">Reference proteome</keyword>
<protein>
    <submittedName>
        <fullName evidence="1">Uncharacterized protein</fullName>
    </submittedName>
</protein>
<dbReference type="OrthoDB" id="1928860at2759"/>
<gene>
    <name evidence="1" type="ORF">GUJ93_ZPchr0006g45011</name>
</gene>
<reference evidence="1" key="2">
    <citation type="submission" date="2021-02" db="EMBL/GenBank/DDBJ databases">
        <authorList>
            <person name="Kimball J.A."/>
            <person name="Haas M.W."/>
            <person name="Macchietto M."/>
            <person name="Kono T."/>
            <person name="Duquette J."/>
            <person name="Shao M."/>
        </authorList>
    </citation>
    <scope>NUCLEOTIDE SEQUENCE</scope>
    <source>
        <tissue evidence="1">Fresh leaf tissue</tissue>
    </source>
</reference>
<evidence type="ECO:0000313" key="2">
    <source>
        <dbReference type="Proteomes" id="UP000729402"/>
    </source>
</evidence>
<accession>A0A8J5VWP6</accession>
<sequence>MCAAGEVVIEAAAGLDVLHIYPSRRKYLQPKSATFPPNRIFSDIPLFVDLAVCLADDLSSCRHPAADGCRIVADLRRIRLRHFGFPWNSCGNSCKAWLVQSIPTDLPHLRRVPGLLSIADVLQWLSGNATKNLGILAQYWQFLAQPKNLKSVSFNTLDLHLILTKRVLISLREYQMSRM</sequence>